<protein>
    <submittedName>
        <fullName evidence="6">Inner membrane transport protein YbaT</fullName>
    </submittedName>
</protein>
<gene>
    <name evidence="6" type="ORF">A3Q56_00657</name>
</gene>
<organism evidence="6 7">
    <name type="scientific">Intoshia linei</name>
    <dbReference type="NCBI Taxonomy" id="1819745"/>
    <lineage>
        <taxon>Eukaryota</taxon>
        <taxon>Metazoa</taxon>
        <taxon>Spiralia</taxon>
        <taxon>Lophotrochozoa</taxon>
        <taxon>Mesozoa</taxon>
        <taxon>Orthonectida</taxon>
        <taxon>Rhopaluridae</taxon>
        <taxon>Intoshia</taxon>
    </lineage>
</organism>
<dbReference type="Pfam" id="PF13520">
    <property type="entry name" value="AA_permease_2"/>
    <property type="match status" value="1"/>
</dbReference>
<dbReference type="Gene3D" id="1.20.1740.10">
    <property type="entry name" value="Amino acid/polyamine transporter I"/>
    <property type="match status" value="1"/>
</dbReference>
<dbReference type="AlphaFoldDB" id="A0A177BB54"/>
<name>A0A177BB54_9BILA</name>
<feature type="transmembrane region" description="Helical" evidence="5">
    <location>
        <begin position="202"/>
        <end position="222"/>
    </location>
</feature>
<evidence type="ECO:0000256" key="1">
    <source>
        <dbReference type="ARBA" id="ARBA00004141"/>
    </source>
</evidence>
<dbReference type="Proteomes" id="UP000078046">
    <property type="component" value="Unassembled WGS sequence"/>
</dbReference>
<comment type="caution">
    <text evidence="6">The sequence shown here is derived from an EMBL/GenBank/DDBJ whole genome shotgun (WGS) entry which is preliminary data.</text>
</comment>
<feature type="transmembrane region" description="Helical" evidence="5">
    <location>
        <begin position="80"/>
        <end position="110"/>
    </location>
</feature>
<dbReference type="PANTHER" id="PTHR11785:SF528">
    <property type="entry name" value="AMINO ACID TRANSPORTER PROTEIN JHI-21"/>
    <property type="match status" value="1"/>
</dbReference>
<dbReference type="GO" id="GO:0016020">
    <property type="term" value="C:membrane"/>
    <property type="evidence" value="ECO:0007669"/>
    <property type="project" value="UniProtKB-SubCell"/>
</dbReference>
<evidence type="ECO:0000256" key="4">
    <source>
        <dbReference type="ARBA" id="ARBA00023136"/>
    </source>
</evidence>
<evidence type="ECO:0000256" key="5">
    <source>
        <dbReference type="SAM" id="Phobius"/>
    </source>
</evidence>
<sequence>MSNETKELKRIMGLLDGIAIIMGVIIGSGIFISPKGIVMNVQSVALSLMVWAMCGISTMFGALSYAELGTQINKSGAEYAYILHIFGNCLSFLVLWTSMLIIMPSTQAIIALTFSKYIVETIYHDCTPPSHLVTIFSILVVCFIGAINSYSVKISTSLQKIFLFAKIFALIAIICLGIYSLSLGNVNNIQRGFENSRYDFGSISLALYSGLFSFGGWTYLNYVTEELKEPKKNLPRAIIISMLAVTILYVLVNISYFIVLSPLEIINSNAVGV</sequence>
<evidence type="ECO:0000256" key="3">
    <source>
        <dbReference type="ARBA" id="ARBA00022989"/>
    </source>
</evidence>
<reference evidence="6 7" key="1">
    <citation type="submission" date="2016-04" db="EMBL/GenBank/DDBJ databases">
        <title>The genome of Intoshia linei affirms orthonectids as highly simplified spiralians.</title>
        <authorList>
            <person name="Mikhailov K.V."/>
            <person name="Slusarev G.S."/>
            <person name="Nikitin M.A."/>
            <person name="Logacheva M.D."/>
            <person name="Penin A."/>
            <person name="Aleoshin V."/>
            <person name="Panchin Y.V."/>
        </authorList>
    </citation>
    <scope>NUCLEOTIDE SEQUENCE [LARGE SCALE GENOMIC DNA]</scope>
    <source>
        <strain evidence="6">Intl2013</strain>
        <tissue evidence="6">Whole animal</tissue>
    </source>
</reference>
<feature type="transmembrane region" description="Helical" evidence="5">
    <location>
        <begin position="12"/>
        <end position="32"/>
    </location>
</feature>
<dbReference type="OrthoDB" id="10062876at2759"/>
<dbReference type="GO" id="GO:0015179">
    <property type="term" value="F:L-amino acid transmembrane transporter activity"/>
    <property type="evidence" value="ECO:0007669"/>
    <property type="project" value="TreeGrafter"/>
</dbReference>
<feature type="transmembrane region" description="Helical" evidence="5">
    <location>
        <begin position="130"/>
        <end position="150"/>
    </location>
</feature>
<accession>A0A177BB54</accession>
<dbReference type="FunFam" id="1.20.1740.10:FF:000056">
    <property type="entry name" value="Y+L amino acid transporter 2"/>
    <property type="match status" value="1"/>
</dbReference>
<comment type="subcellular location">
    <subcellularLocation>
        <location evidence="1">Membrane</location>
        <topology evidence="1">Multi-pass membrane protein</topology>
    </subcellularLocation>
</comment>
<evidence type="ECO:0000313" key="6">
    <source>
        <dbReference type="EMBL" id="OAF71549.1"/>
    </source>
</evidence>
<dbReference type="PANTHER" id="PTHR11785">
    <property type="entry name" value="AMINO ACID TRANSPORTER"/>
    <property type="match status" value="1"/>
</dbReference>
<dbReference type="InterPro" id="IPR050598">
    <property type="entry name" value="AminoAcid_Transporter"/>
</dbReference>
<evidence type="ECO:0000256" key="2">
    <source>
        <dbReference type="ARBA" id="ARBA00022692"/>
    </source>
</evidence>
<dbReference type="EMBL" id="LWCA01000042">
    <property type="protein sequence ID" value="OAF71549.1"/>
    <property type="molecule type" value="Genomic_DNA"/>
</dbReference>
<evidence type="ECO:0000313" key="7">
    <source>
        <dbReference type="Proteomes" id="UP000078046"/>
    </source>
</evidence>
<feature type="transmembrane region" description="Helical" evidence="5">
    <location>
        <begin position="234"/>
        <end position="259"/>
    </location>
</feature>
<feature type="transmembrane region" description="Helical" evidence="5">
    <location>
        <begin position="162"/>
        <end position="182"/>
    </location>
</feature>
<keyword evidence="4 5" id="KW-0472">Membrane</keyword>
<dbReference type="InterPro" id="IPR002293">
    <property type="entry name" value="AA/rel_permease1"/>
</dbReference>
<keyword evidence="3 5" id="KW-1133">Transmembrane helix</keyword>
<feature type="transmembrane region" description="Helical" evidence="5">
    <location>
        <begin position="44"/>
        <end position="68"/>
    </location>
</feature>
<keyword evidence="7" id="KW-1185">Reference proteome</keyword>
<proteinExistence type="predicted"/>
<keyword evidence="2 5" id="KW-0812">Transmembrane</keyword>